<accession>A0A0B7B5T1</accession>
<organism evidence="1">
    <name type="scientific">Arion vulgaris</name>
    <dbReference type="NCBI Taxonomy" id="1028688"/>
    <lineage>
        <taxon>Eukaryota</taxon>
        <taxon>Metazoa</taxon>
        <taxon>Spiralia</taxon>
        <taxon>Lophotrochozoa</taxon>
        <taxon>Mollusca</taxon>
        <taxon>Gastropoda</taxon>
        <taxon>Heterobranchia</taxon>
        <taxon>Euthyneura</taxon>
        <taxon>Panpulmonata</taxon>
        <taxon>Eupulmonata</taxon>
        <taxon>Stylommatophora</taxon>
        <taxon>Helicina</taxon>
        <taxon>Arionoidea</taxon>
        <taxon>Arionidae</taxon>
        <taxon>Arion</taxon>
    </lineage>
</organism>
<feature type="non-terminal residue" evidence="1">
    <location>
        <position position="80"/>
    </location>
</feature>
<evidence type="ECO:0000313" key="1">
    <source>
        <dbReference type="EMBL" id="CEK88383.1"/>
    </source>
</evidence>
<protein>
    <submittedName>
        <fullName evidence="1">Uncharacterized protein</fullName>
    </submittedName>
</protein>
<sequence length="80" mass="9201">MALLVDFCGEACFPYNKCPNPNSCAVSDFRSEMPSDELLIPISRLNRKQHTTIFRLRTGHCRLNHHMHRIKPAQCACQTE</sequence>
<reference evidence="1" key="1">
    <citation type="submission" date="2014-12" db="EMBL/GenBank/DDBJ databases">
        <title>Insight into the proteome of Arion vulgaris.</title>
        <authorList>
            <person name="Aradska J."/>
            <person name="Bulat T."/>
            <person name="Smidak R."/>
            <person name="Sarate P."/>
            <person name="Gangsoo J."/>
            <person name="Sialana F."/>
            <person name="Bilban M."/>
            <person name="Lubec G."/>
        </authorList>
    </citation>
    <scope>NUCLEOTIDE SEQUENCE</scope>
    <source>
        <tissue evidence="1">Skin</tissue>
    </source>
</reference>
<dbReference type="AlphaFoldDB" id="A0A0B7B5T1"/>
<dbReference type="EMBL" id="HACG01041518">
    <property type="protein sequence ID" value="CEK88383.1"/>
    <property type="molecule type" value="Transcribed_RNA"/>
</dbReference>
<name>A0A0B7B5T1_9EUPU</name>
<gene>
    <name evidence="1" type="primary">ORF164985</name>
</gene>
<proteinExistence type="predicted"/>